<protein>
    <recommendedName>
        <fullName evidence="2">BTB domain-containing protein</fullName>
    </recommendedName>
</protein>
<name>A0AAV9NTX0_9PEZI</name>
<evidence type="ECO:0000256" key="1">
    <source>
        <dbReference type="SAM" id="MobiDB-lite"/>
    </source>
</evidence>
<comment type="caution">
    <text evidence="3">The sequence shown here is derived from an EMBL/GenBank/DDBJ whole genome shotgun (WGS) entry which is preliminary data.</text>
</comment>
<dbReference type="InterPro" id="IPR000210">
    <property type="entry name" value="BTB/POZ_dom"/>
</dbReference>
<dbReference type="SUPFAM" id="SSF54695">
    <property type="entry name" value="POZ domain"/>
    <property type="match status" value="1"/>
</dbReference>
<gene>
    <name evidence="3" type="ORF">LTR77_011097</name>
</gene>
<dbReference type="RefSeq" id="XP_064653535.1">
    <property type="nucleotide sequence ID" value="XM_064808309.1"/>
</dbReference>
<organism evidence="3 4">
    <name type="scientific">Saxophila tyrrhenica</name>
    <dbReference type="NCBI Taxonomy" id="1690608"/>
    <lineage>
        <taxon>Eukaryota</taxon>
        <taxon>Fungi</taxon>
        <taxon>Dikarya</taxon>
        <taxon>Ascomycota</taxon>
        <taxon>Pezizomycotina</taxon>
        <taxon>Dothideomycetes</taxon>
        <taxon>Dothideomycetidae</taxon>
        <taxon>Mycosphaerellales</taxon>
        <taxon>Extremaceae</taxon>
        <taxon>Saxophila</taxon>
    </lineage>
</organism>
<dbReference type="EMBL" id="JAVRRT010000031">
    <property type="protein sequence ID" value="KAK5162936.1"/>
    <property type="molecule type" value="Genomic_DNA"/>
</dbReference>
<dbReference type="CDD" id="cd18186">
    <property type="entry name" value="BTB_POZ_ZBTB_KLHL-like"/>
    <property type="match status" value="1"/>
</dbReference>
<keyword evidence="4" id="KW-1185">Reference proteome</keyword>
<proteinExistence type="predicted"/>
<feature type="region of interest" description="Disordered" evidence="1">
    <location>
        <begin position="196"/>
        <end position="219"/>
    </location>
</feature>
<dbReference type="Gene3D" id="3.30.710.10">
    <property type="entry name" value="Potassium Channel Kv1.1, Chain A"/>
    <property type="match status" value="1"/>
</dbReference>
<dbReference type="AlphaFoldDB" id="A0AAV9NTX0"/>
<evidence type="ECO:0000259" key="2">
    <source>
        <dbReference type="PROSITE" id="PS50097"/>
    </source>
</evidence>
<dbReference type="Pfam" id="PF00651">
    <property type="entry name" value="BTB"/>
    <property type="match status" value="1"/>
</dbReference>
<feature type="domain" description="BTB" evidence="2">
    <location>
        <begin position="19"/>
        <end position="74"/>
    </location>
</feature>
<reference evidence="3 4" key="1">
    <citation type="submission" date="2023-08" db="EMBL/GenBank/DDBJ databases">
        <title>Black Yeasts Isolated from many extreme environments.</title>
        <authorList>
            <person name="Coleine C."/>
            <person name="Stajich J.E."/>
            <person name="Selbmann L."/>
        </authorList>
    </citation>
    <scope>NUCLEOTIDE SEQUENCE [LARGE SCALE GENOMIC DNA]</scope>
    <source>
        <strain evidence="3 4">CCFEE 5935</strain>
    </source>
</reference>
<sequence length="297" mass="33099">MQKLDFSDSFTVYVGACVVHKALFAQTSDFFAKATSNSWNEADRKKEVSLQEVAPRMFEYYVQWQYTWNVVASEHLELMQLYLLGQFLIDGAFKSAVVDRTIEIITKASVQPEMAPVKLIYSNTLEEDCGMKRLLTRFWYFYSKADGIKQCFDELPGDFSSRLLQEFVAVRDGTQGSPSLQNRCYFHDHDRTAPKLSTCKDDPLSNSKTNFPPKPTVSVLPQSARATSSLSNSVASDANLDVWRALSTFSGRPTTTAVRVPMVASGPGGSFSFGGHRPSPARPQTDPQTDPSSRDGQ</sequence>
<dbReference type="InterPro" id="IPR011333">
    <property type="entry name" value="SKP1/BTB/POZ_sf"/>
</dbReference>
<dbReference type="GeneID" id="89932417"/>
<dbReference type="PANTHER" id="PTHR47843:SF2">
    <property type="entry name" value="BTB DOMAIN-CONTAINING PROTEIN"/>
    <property type="match status" value="1"/>
</dbReference>
<dbReference type="PROSITE" id="PS50097">
    <property type="entry name" value="BTB"/>
    <property type="match status" value="1"/>
</dbReference>
<dbReference type="Proteomes" id="UP001337655">
    <property type="component" value="Unassembled WGS sequence"/>
</dbReference>
<accession>A0AAV9NTX0</accession>
<evidence type="ECO:0000313" key="3">
    <source>
        <dbReference type="EMBL" id="KAK5162936.1"/>
    </source>
</evidence>
<dbReference type="PANTHER" id="PTHR47843">
    <property type="entry name" value="BTB DOMAIN-CONTAINING PROTEIN-RELATED"/>
    <property type="match status" value="1"/>
</dbReference>
<evidence type="ECO:0000313" key="4">
    <source>
        <dbReference type="Proteomes" id="UP001337655"/>
    </source>
</evidence>
<feature type="region of interest" description="Disordered" evidence="1">
    <location>
        <begin position="263"/>
        <end position="297"/>
    </location>
</feature>